<keyword evidence="3" id="KW-1133">Transmembrane helix</keyword>
<feature type="domain" description="Methyl-accepting transducer" evidence="4">
    <location>
        <begin position="453"/>
        <end position="689"/>
    </location>
</feature>
<dbReference type="RefSeq" id="WP_218251163.1">
    <property type="nucleotide sequence ID" value="NZ_JABXWD010000030.1"/>
</dbReference>
<comment type="caution">
    <text evidence="5">The sequence shown here is derived from an EMBL/GenBank/DDBJ whole genome shotgun (WGS) entry which is preliminary data.</text>
</comment>
<dbReference type="InterPro" id="IPR004089">
    <property type="entry name" value="MCPsignal_dom"/>
</dbReference>
<proteinExistence type="predicted"/>
<keyword evidence="3" id="KW-0472">Membrane</keyword>
<dbReference type="PANTHER" id="PTHR32089:SF112">
    <property type="entry name" value="LYSOZYME-LIKE PROTEIN-RELATED"/>
    <property type="match status" value="1"/>
</dbReference>
<evidence type="ECO:0000259" key="4">
    <source>
        <dbReference type="PROSITE" id="PS50111"/>
    </source>
</evidence>
<protein>
    <submittedName>
        <fullName evidence="5">Methyl-accepting chemotaxis protein</fullName>
    </submittedName>
</protein>
<keyword evidence="6" id="KW-1185">Reference proteome</keyword>
<keyword evidence="3" id="KW-0812">Transmembrane</keyword>
<evidence type="ECO:0000256" key="2">
    <source>
        <dbReference type="PROSITE-ProRule" id="PRU00284"/>
    </source>
</evidence>
<evidence type="ECO:0000256" key="3">
    <source>
        <dbReference type="SAM" id="Phobius"/>
    </source>
</evidence>
<evidence type="ECO:0000313" key="5">
    <source>
        <dbReference type="EMBL" id="MBV6340543.1"/>
    </source>
</evidence>
<dbReference type="PANTHER" id="PTHR32089">
    <property type="entry name" value="METHYL-ACCEPTING CHEMOTAXIS PROTEIN MCPB"/>
    <property type="match status" value="1"/>
</dbReference>
<keyword evidence="1 2" id="KW-0807">Transducer</keyword>
<dbReference type="PROSITE" id="PS50111">
    <property type="entry name" value="CHEMOTAXIS_TRANSDUC_2"/>
    <property type="match status" value="1"/>
</dbReference>
<sequence length="720" mass="80035">MEFFIKIKLRTKLIILFLALGLLPFILIGSYSYVKASGTIKQSVQNQLTFIRETKKEQIEEHFRLIAHQATSMAANRAIIDAMLEFNSAFYKVVQELGTLYDENATTNEESLRARYVYQKEHTDGASENAVEVWWPKNKTTRILQHLYISSSPYQIDNKHKYISSPDPSTYSRVHRRYHPTILSFFEKFGYYDVFLVEPKTGYIVYSTSKEVDFATSLLNGPYSNTNIAKTFEATLASNDKEFVTVADFAPYVPSYNVPAAFVATNIYDGDQKVGVLIFQISLKKINDIMTSSKSWEKIGMGKTGESYIVDHGFDMHSDSRMFIEDPAEFFRKLKIAGTPQETIDKLKKNNTTIDVINTKDLLGKESSHTTNHDLEEGVNYLHDKVLFTHAPLKIEGLQTQWTLVATINEDEAFATLHRLNVVMWSLGIVLVLIIVGVGLYWSGSIGKSLNLIVSDITTTSSELATTINQHERVAKQQAVSVNETTTTMDELTSSARQSAEQAESSALGTEKAMAIAEGGNVTVNQMLNGMINLKDKVRAVAEHILHLSEQTGQIGKITGLVTDFASETKMLAMNAAVEAVKAGEHGTGFSVVAMEIRKLADESKKAVDQINALVNDIRKATDMTVMVTEDGTKTVEEEMALVQRTADAFNGVLFAVKTSFESSKQIFLNIKQQSLAISQVVEAMNSINIGAKETSSGISQTKVAIQKLTEVSQNLKDMI</sequence>
<reference evidence="5 6" key="1">
    <citation type="journal article" date="2020" name="J Geophys Res Biogeosci">
        <title>Magnetotaxis as an Adaptation to Enable Bacterial Shuttling of Microbial Sulfur and Sulfur Cycling Across Aquatic Oxic#Anoxic Interfaces.</title>
        <authorList>
            <person name="Li J."/>
            <person name="Liu P."/>
            <person name="Wang J."/>
            <person name="Roberts A.P."/>
            <person name="Pan Y."/>
        </authorList>
    </citation>
    <scope>NUCLEOTIDE SEQUENCE [LARGE SCALE GENOMIC DNA]</scope>
    <source>
        <strain evidence="5 6">MYR-1_YQ</strain>
    </source>
</reference>
<name>A0ABS6RV89_9BACT</name>
<dbReference type="Proteomes" id="UP001196980">
    <property type="component" value="Unassembled WGS sequence"/>
</dbReference>
<organism evidence="5 6">
    <name type="scientific">Candidatus Magnetobacterium casense</name>
    <dbReference type="NCBI Taxonomy" id="1455061"/>
    <lineage>
        <taxon>Bacteria</taxon>
        <taxon>Pseudomonadati</taxon>
        <taxon>Nitrospirota</taxon>
        <taxon>Thermodesulfovibrionia</taxon>
        <taxon>Thermodesulfovibrionales</taxon>
        <taxon>Candidatus Magnetobacteriaceae</taxon>
        <taxon>Candidatus Magnetobacterium</taxon>
    </lineage>
</organism>
<feature type="transmembrane region" description="Helical" evidence="3">
    <location>
        <begin position="422"/>
        <end position="442"/>
    </location>
</feature>
<dbReference type="SMART" id="SM00283">
    <property type="entry name" value="MA"/>
    <property type="match status" value="1"/>
</dbReference>
<dbReference type="Pfam" id="PF00015">
    <property type="entry name" value="MCPsignal"/>
    <property type="match status" value="1"/>
</dbReference>
<dbReference type="EMBL" id="JABXWD010000030">
    <property type="protein sequence ID" value="MBV6340543.1"/>
    <property type="molecule type" value="Genomic_DNA"/>
</dbReference>
<evidence type="ECO:0000313" key="6">
    <source>
        <dbReference type="Proteomes" id="UP001196980"/>
    </source>
</evidence>
<accession>A0ABS6RV89</accession>
<gene>
    <name evidence="5" type="ORF">HWQ67_02980</name>
</gene>
<evidence type="ECO:0000256" key="1">
    <source>
        <dbReference type="ARBA" id="ARBA00023224"/>
    </source>
</evidence>